<feature type="compositionally biased region" description="Low complexity" evidence="1">
    <location>
        <begin position="170"/>
        <end position="183"/>
    </location>
</feature>
<dbReference type="EMBL" id="JAWPEI010000009">
    <property type="protein sequence ID" value="KAK4716500.1"/>
    <property type="molecule type" value="Genomic_DNA"/>
</dbReference>
<dbReference type="AlphaFoldDB" id="A0AAV9KSS7"/>
<dbReference type="InterPro" id="IPR040256">
    <property type="entry name" value="At4g02000-like"/>
</dbReference>
<gene>
    <name evidence="3" type="ORF">R3W88_014838</name>
</gene>
<reference evidence="3 4" key="1">
    <citation type="submission" date="2023-10" db="EMBL/GenBank/DDBJ databases">
        <title>Genome-Wide Identification Analysis in wild type Solanum Pinnatisectum Reveals Some Genes Defensing Phytophthora Infestans.</title>
        <authorList>
            <person name="Sun C."/>
        </authorList>
    </citation>
    <scope>NUCLEOTIDE SEQUENCE [LARGE SCALE GENOMIC DNA]</scope>
    <source>
        <strain evidence="3">LQN</strain>
        <tissue evidence="3">Leaf</tissue>
    </source>
</reference>
<evidence type="ECO:0000256" key="1">
    <source>
        <dbReference type="SAM" id="MobiDB-lite"/>
    </source>
</evidence>
<dbReference type="Pfam" id="PF14111">
    <property type="entry name" value="DUF4283"/>
    <property type="match status" value="1"/>
</dbReference>
<comment type="caution">
    <text evidence="3">The sequence shown here is derived from an EMBL/GenBank/DDBJ whole genome shotgun (WGS) entry which is preliminary data.</text>
</comment>
<feature type="compositionally biased region" description="Polar residues" evidence="1">
    <location>
        <begin position="229"/>
        <end position="247"/>
    </location>
</feature>
<evidence type="ECO:0000259" key="2">
    <source>
        <dbReference type="Pfam" id="PF14111"/>
    </source>
</evidence>
<dbReference type="PANTHER" id="PTHR31286">
    <property type="entry name" value="GLYCINE-RICH CELL WALL STRUCTURAL PROTEIN 1.8-LIKE"/>
    <property type="match status" value="1"/>
</dbReference>
<evidence type="ECO:0000313" key="4">
    <source>
        <dbReference type="Proteomes" id="UP001311915"/>
    </source>
</evidence>
<sequence length="247" mass="28129">MLEEEQDMGPIILSEEDKQRIYNPWKYVVIVKLFVKKISHRYLKNKLTDLWKPTEPLTLIDLGWDFHIAKFNRQENMNKALHEGPWFVIGNFLSVNYHCYQFYDKIILEKIGKKLGRLCYARICVQVPLGQPLQNEITIGTHTQKVIYEGEGILCTHYGKIGHVLNNCPTQSNLPPNNTTTSTEETRTPEEAWNIVSFSKRKKKPSHPPPPTHGAEAGKGLQIPAPAQVNITLTSPGKSPNLNSFSI</sequence>
<keyword evidence="4" id="KW-1185">Reference proteome</keyword>
<name>A0AAV9KSS7_9SOLN</name>
<dbReference type="Proteomes" id="UP001311915">
    <property type="component" value="Unassembled WGS sequence"/>
</dbReference>
<dbReference type="InterPro" id="IPR025558">
    <property type="entry name" value="DUF4283"/>
</dbReference>
<accession>A0AAV9KSS7</accession>
<organism evidence="3 4">
    <name type="scientific">Solanum pinnatisectum</name>
    <name type="common">tansyleaf nightshade</name>
    <dbReference type="NCBI Taxonomy" id="50273"/>
    <lineage>
        <taxon>Eukaryota</taxon>
        <taxon>Viridiplantae</taxon>
        <taxon>Streptophyta</taxon>
        <taxon>Embryophyta</taxon>
        <taxon>Tracheophyta</taxon>
        <taxon>Spermatophyta</taxon>
        <taxon>Magnoliopsida</taxon>
        <taxon>eudicotyledons</taxon>
        <taxon>Gunneridae</taxon>
        <taxon>Pentapetalae</taxon>
        <taxon>asterids</taxon>
        <taxon>lamiids</taxon>
        <taxon>Solanales</taxon>
        <taxon>Solanaceae</taxon>
        <taxon>Solanoideae</taxon>
        <taxon>Solaneae</taxon>
        <taxon>Solanum</taxon>
    </lineage>
</organism>
<evidence type="ECO:0000313" key="3">
    <source>
        <dbReference type="EMBL" id="KAK4716500.1"/>
    </source>
</evidence>
<dbReference type="PANTHER" id="PTHR31286:SF99">
    <property type="entry name" value="DUF4283 DOMAIN-CONTAINING PROTEIN"/>
    <property type="match status" value="1"/>
</dbReference>
<feature type="region of interest" description="Disordered" evidence="1">
    <location>
        <begin position="170"/>
        <end position="247"/>
    </location>
</feature>
<feature type="domain" description="DUF4283" evidence="2">
    <location>
        <begin position="24"/>
        <end position="95"/>
    </location>
</feature>
<protein>
    <recommendedName>
        <fullName evidence="2">DUF4283 domain-containing protein</fullName>
    </recommendedName>
</protein>
<proteinExistence type="predicted"/>